<dbReference type="Proteomes" id="UP000256805">
    <property type="component" value="Unassembled WGS sequence"/>
</dbReference>
<organism evidence="2 3">
    <name type="scientific">Cupriavidus taiwanensis</name>
    <dbReference type="NCBI Taxonomy" id="164546"/>
    <lineage>
        <taxon>Bacteria</taxon>
        <taxon>Pseudomonadati</taxon>
        <taxon>Pseudomonadota</taxon>
        <taxon>Betaproteobacteria</taxon>
        <taxon>Burkholderiales</taxon>
        <taxon>Burkholderiaceae</taxon>
        <taxon>Cupriavidus</taxon>
    </lineage>
</organism>
<dbReference type="EMBL" id="OVTA01000116">
    <property type="protein sequence ID" value="SPS02926.1"/>
    <property type="molecule type" value="Genomic_DNA"/>
</dbReference>
<dbReference type="InterPro" id="IPR013762">
    <property type="entry name" value="Integrase-like_cat_sf"/>
</dbReference>
<dbReference type="GO" id="GO:0006310">
    <property type="term" value="P:DNA recombination"/>
    <property type="evidence" value="ECO:0007669"/>
    <property type="project" value="UniProtKB-KW"/>
</dbReference>
<reference evidence="2 3" key="1">
    <citation type="submission" date="2018-01" db="EMBL/GenBank/DDBJ databases">
        <authorList>
            <person name="Gaut B.S."/>
            <person name="Morton B.R."/>
            <person name="Clegg M.T."/>
            <person name="Duvall M.R."/>
        </authorList>
    </citation>
    <scope>NUCLEOTIDE SEQUENCE [LARGE SCALE GENOMIC DNA]</scope>
    <source>
        <strain evidence="2">Cupriavidus taiwanensis cmp 52</strain>
    </source>
</reference>
<evidence type="ECO:0000313" key="2">
    <source>
        <dbReference type="EMBL" id="SPS02926.1"/>
    </source>
</evidence>
<dbReference type="GO" id="GO:0003677">
    <property type="term" value="F:DNA binding"/>
    <property type="evidence" value="ECO:0007669"/>
    <property type="project" value="InterPro"/>
</dbReference>
<proteinExistence type="predicted"/>
<dbReference type="InterPro" id="IPR011010">
    <property type="entry name" value="DNA_brk_join_enz"/>
</dbReference>
<sequence length="605" mass="66592">MGYSGRPLAGEDWDLRTLNGSHQRHAAGTGGFGIDTQVRELAIASGWPEARLPAGRVLPAPAQEFIKALIAHRCLNGQTTGSTQILAKAAKRLFSSTMVPPWHITREHFEVLLSLKSWSDKAKRDFSVVARIIDEHLLSTRCPVQPHIQTASEVALLPALDTRAGGDKLPGKSALFELTRIVFQETPRTFNDAVTFAILRLVILTGLRITEVLTLPVDCLVWDEHVDVVTGMSAADIGGAGRSLRLRYYGEKQRDGMPDLLIEMSQHVPARFEDLVAATVNEVIAMTRPLRTLLEKQSSRRDAFPRSDIRTFRTSSGKVVGTWQSLFLTFAAAVPFPLDGPVDDAAAINTPIRGRIYIALGGWTDNRSISLFRKYAATPAGQALSMQPHSLRHLMNTELFRLNLPDTVITHQFGRSTVAQSYEYDHRSLSEKLKFVQLPPISRLIVPPGSSQELVAKMVVSGIAGNSHVGRSFRRIQAEHGDKAAFTWLAANSDGFHVTPYGFCTNSFSVNPCARHLKCFDDCRHYTASGLPEHRVSLEKLREKLIMMRSAAEAKPSTAVARKNQIAHAVRLIQGVDAALAAQPGSNVFADGVDHVNPRSKDVFR</sequence>
<dbReference type="GO" id="GO:0015074">
    <property type="term" value="P:DNA integration"/>
    <property type="evidence" value="ECO:0007669"/>
    <property type="project" value="InterPro"/>
</dbReference>
<protein>
    <recommendedName>
        <fullName evidence="4">Integrase</fullName>
    </recommendedName>
</protein>
<name>A0A375JH30_9BURK</name>
<gene>
    <name evidence="2" type="ORF">CBM2634_U50002</name>
</gene>
<dbReference type="AlphaFoldDB" id="A0A375JH30"/>
<evidence type="ECO:0000313" key="3">
    <source>
        <dbReference type="Proteomes" id="UP000256805"/>
    </source>
</evidence>
<evidence type="ECO:0000256" key="1">
    <source>
        <dbReference type="ARBA" id="ARBA00023172"/>
    </source>
</evidence>
<evidence type="ECO:0008006" key="4">
    <source>
        <dbReference type="Google" id="ProtNLM"/>
    </source>
</evidence>
<dbReference type="Gene3D" id="1.10.443.10">
    <property type="entry name" value="Intergrase catalytic core"/>
    <property type="match status" value="1"/>
</dbReference>
<dbReference type="SUPFAM" id="SSF56349">
    <property type="entry name" value="DNA breaking-rejoining enzymes"/>
    <property type="match status" value="1"/>
</dbReference>
<keyword evidence="1" id="KW-0233">DNA recombination</keyword>
<accession>A0A375JH30</accession>